<protein>
    <submittedName>
        <fullName evidence="2">Uncharacterized protein</fullName>
    </submittedName>
</protein>
<evidence type="ECO:0000313" key="3">
    <source>
        <dbReference type="Proteomes" id="UP000299102"/>
    </source>
</evidence>
<reference evidence="2 3" key="1">
    <citation type="journal article" date="2019" name="Commun. Biol.">
        <title>The bagworm genome reveals a unique fibroin gene that provides high tensile strength.</title>
        <authorList>
            <person name="Kono N."/>
            <person name="Nakamura H."/>
            <person name="Ohtoshi R."/>
            <person name="Tomita M."/>
            <person name="Numata K."/>
            <person name="Arakawa K."/>
        </authorList>
    </citation>
    <scope>NUCLEOTIDE SEQUENCE [LARGE SCALE GENOMIC DNA]</scope>
</reference>
<gene>
    <name evidence="2" type="ORF">EVAR_85301_1</name>
</gene>
<sequence>MRRKSENRQNQKNTLETPIRTSNGSKDGIWVVNIRHCGCEKAHTEFRAKSEQLLVEESRLVYAVLYFLTQPVMRRKAEFR</sequence>
<comment type="caution">
    <text evidence="2">The sequence shown here is derived from an EMBL/GenBank/DDBJ whole genome shotgun (WGS) entry which is preliminary data.</text>
</comment>
<feature type="compositionally biased region" description="Polar residues" evidence="1">
    <location>
        <begin position="10"/>
        <end position="22"/>
    </location>
</feature>
<evidence type="ECO:0000313" key="2">
    <source>
        <dbReference type="EMBL" id="GBP34581.1"/>
    </source>
</evidence>
<organism evidence="2 3">
    <name type="scientific">Eumeta variegata</name>
    <name type="common">Bagworm moth</name>
    <name type="synonym">Eumeta japonica</name>
    <dbReference type="NCBI Taxonomy" id="151549"/>
    <lineage>
        <taxon>Eukaryota</taxon>
        <taxon>Metazoa</taxon>
        <taxon>Ecdysozoa</taxon>
        <taxon>Arthropoda</taxon>
        <taxon>Hexapoda</taxon>
        <taxon>Insecta</taxon>
        <taxon>Pterygota</taxon>
        <taxon>Neoptera</taxon>
        <taxon>Endopterygota</taxon>
        <taxon>Lepidoptera</taxon>
        <taxon>Glossata</taxon>
        <taxon>Ditrysia</taxon>
        <taxon>Tineoidea</taxon>
        <taxon>Psychidae</taxon>
        <taxon>Oiketicinae</taxon>
        <taxon>Eumeta</taxon>
    </lineage>
</organism>
<dbReference type="Proteomes" id="UP000299102">
    <property type="component" value="Unassembled WGS sequence"/>
</dbReference>
<accession>A0A4C1V6Y4</accession>
<dbReference type="EMBL" id="BGZK01000290">
    <property type="protein sequence ID" value="GBP34581.1"/>
    <property type="molecule type" value="Genomic_DNA"/>
</dbReference>
<name>A0A4C1V6Y4_EUMVA</name>
<proteinExistence type="predicted"/>
<evidence type="ECO:0000256" key="1">
    <source>
        <dbReference type="SAM" id="MobiDB-lite"/>
    </source>
</evidence>
<feature type="region of interest" description="Disordered" evidence="1">
    <location>
        <begin position="1"/>
        <end position="22"/>
    </location>
</feature>
<dbReference type="AlphaFoldDB" id="A0A4C1V6Y4"/>
<keyword evidence="3" id="KW-1185">Reference proteome</keyword>